<evidence type="ECO:0000256" key="6">
    <source>
        <dbReference type="ARBA" id="ARBA00022553"/>
    </source>
</evidence>
<feature type="transmembrane region" description="Helical" evidence="10">
    <location>
        <begin position="12"/>
        <end position="34"/>
    </location>
</feature>
<dbReference type="CDD" id="cd03089">
    <property type="entry name" value="PMM_PGM"/>
    <property type="match status" value="1"/>
</dbReference>
<gene>
    <name evidence="15" type="ORF">EV700_1372</name>
</gene>
<evidence type="ECO:0000256" key="5">
    <source>
        <dbReference type="ARBA" id="ARBA00012730"/>
    </source>
</evidence>
<feature type="domain" description="Alpha-D-phosphohexomutase C-terminal" evidence="11">
    <location>
        <begin position="756"/>
        <end position="810"/>
    </location>
</feature>
<dbReference type="GO" id="GO:0005975">
    <property type="term" value="P:carbohydrate metabolic process"/>
    <property type="evidence" value="ECO:0007669"/>
    <property type="project" value="InterPro"/>
</dbReference>
<dbReference type="InterPro" id="IPR005846">
    <property type="entry name" value="A-D-PHexomutase_a/b/a-III"/>
</dbReference>
<evidence type="ECO:0000256" key="1">
    <source>
        <dbReference type="ARBA" id="ARBA00000586"/>
    </source>
</evidence>
<proteinExistence type="inferred from homology"/>
<dbReference type="PANTHER" id="PTHR43771">
    <property type="entry name" value="PHOSPHOMANNOMUTASE"/>
    <property type="match status" value="1"/>
</dbReference>
<keyword evidence="7" id="KW-0479">Metal-binding</keyword>
<dbReference type="Pfam" id="PF02880">
    <property type="entry name" value="PGM_PMM_III"/>
    <property type="match status" value="1"/>
</dbReference>
<name>A0A4Q7ZAP6_9GAMM</name>
<feature type="domain" description="Alpha-D-phosphohexomutase alpha/beta/alpha" evidence="12">
    <location>
        <begin position="371"/>
        <end position="501"/>
    </location>
</feature>
<dbReference type="InterPro" id="IPR016055">
    <property type="entry name" value="A-D-PHexomutase_a/b/a-I/II/III"/>
</dbReference>
<evidence type="ECO:0000256" key="7">
    <source>
        <dbReference type="ARBA" id="ARBA00022723"/>
    </source>
</evidence>
<dbReference type="EMBL" id="SHKX01000011">
    <property type="protein sequence ID" value="RZU46985.1"/>
    <property type="molecule type" value="Genomic_DNA"/>
</dbReference>
<feature type="domain" description="Alpha-D-phosphohexomutase alpha/beta/alpha" evidence="14">
    <location>
        <begin position="619"/>
        <end position="729"/>
    </location>
</feature>
<protein>
    <recommendedName>
        <fullName evidence="5">phosphomannomutase</fullName>
        <ecNumber evidence="5">5.4.2.8</ecNumber>
    </recommendedName>
</protein>
<comment type="similarity">
    <text evidence="4">Belongs to the phosphohexose mutase family.</text>
</comment>
<dbReference type="EC" id="5.4.2.8" evidence="5"/>
<dbReference type="PROSITE" id="PS00710">
    <property type="entry name" value="PGM_PMM"/>
    <property type="match status" value="1"/>
</dbReference>
<evidence type="ECO:0000259" key="13">
    <source>
        <dbReference type="Pfam" id="PF02879"/>
    </source>
</evidence>
<keyword evidence="16" id="KW-1185">Reference proteome</keyword>
<dbReference type="Gene3D" id="3.30.310.50">
    <property type="entry name" value="Alpha-D-phosphohexomutase, C-terminal domain"/>
    <property type="match status" value="1"/>
</dbReference>
<dbReference type="SUPFAM" id="SSF55957">
    <property type="entry name" value="Phosphoglucomutase, C-terminal domain"/>
    <property type="match status" value="1"/>
</dbReference>
<dbReference type="Proteomes" id="UP000292423">
    <property type="component" value="Unassembled WGS sequence"/>
</dbReference>
<feature type="domain" description="Alpha-D-phosphohexomutase alpha/beta/alpha" evidence="13">
    <location>
        <begin position="516"/>
        <end position="612"/>
    </location>
</feature>
<evidence type="ECO:0000256" key="3">
    <source>
        <dbReference type="ARBA" id="ARBA00004699"/>
    </source>
</evidence>
<feature type="transmembrane region" description="Helical" evidence="10">
    <location>
        <begin position="215"/>
        <end position="238"/>
    </location>
</feature>
<evidence type="ECO:0000313" key="16">
    <source>
        <dbReference type="Proteomes" id="UP000292423"/>
    </source>
</evidence>
<dbReference type="Pfam" id="PF00408">
    <property type="entry name" value="PGM_PMM_IV"/>
    <property type="match status" value="1"/>
</dbReference>
<dbReference type="AlphaFoldDB" id="A0A4Q7ZAP6"/>
<dbReference type="PANTHER" id="PTHR43771:SF2">
    <property type="entry name" value="PHOSPHOMANNOMUTASE_PHOSPHOGLUCOMUTASE"/>
    <property type="match status" value="1"/>
</dbReference>
<organism evidence="15 16">
    <name type="scientific">Fluviicoccus keumensis</name>
    <dbReference type="NCBI Taxonomy" id="1435465"/>
    <lineage>
        <taxon>Bacteria</taxon>
        <taxon>Pseudomonadati</taxon>
        <taxon>Pseudomonadota</taxon>
        <taxon>Gammaproteobacteria</taxon>
        <taxon>Moraxellales</taxon>
        <taxon>Moraxellaceae</taxon>
        <taxon>Fluviicoccus</taxon>
    </lineage>
</organism>
<evidence type="ECO:0000256" key="9">
    <source>
        <dbReference type="ARBA" id="ARBA00023235"/>
    </source>
</evidence>
<comment type="caution">
    <text evidence="15">The sequence shown here is derived from an EMBL/GenBank/DDBJ whole genome shotgun (WGS) entry which is preliminary data.</text>
</comment>
<dbReference type="PRINTS" id="PR00509">
    <property type="entry name" value="PGMPMM"/>
</dbReference>
<dbReference type="Gene3D" id="3.40.120.10">
    <property type="entry name" value="Alpha-D-Glucose-1,6-Bisphosphate, subunit A, domain 3"/>
    <property type="match status" value="3"/>
</dbReference>
<dbReference type="InterPro" id="IPR005841">
    <property type="entry name" value="Alpha-D-phosphohexomutase_SF"/>
</dbReference>
<evidence type="ECO:0000313" key="15">
    <source>
        <dbReference type="EMBL" id="RZU46985.1"/>
    </source>
</evidence>
<comment type="catalytic activity">
    <reaction evidence="1">
        <text>alpha-D-mannose 1-phosphate = D-mannose 6-phosphate</text>
        <dbReference type="Rhea" id="RHEA:11140"/>
        <dbReference type="ChEBI" id="CHEBI:58409"/>
        <dbReference type="ChEBI" id="CHEBI:58735"/>
        <dbReference type="EC" id="5.4.2.8"/>
    </reaction>
</comment>
<keyword evidence="9" id="KW-0413">Isomerase</keyword>
<dbReference type="GO" id="GO:0004615">
    <property type="term" value="F:phosphomannomutase activity"/>
    <property type="evidence" value="ECO:0007669"/>
    <property type="project" value="UniProtKB-EC"/>
</dbReference>
<dbReference type="SUPFAM" id="SSF53738">
    <property type="entry name" value="Phosphoglucomutase, first 3 domains"/>
    <property type="match status" value="3"/>
</dbReference>
<evidence type="ECO:0000256" key="10">
    <source>
        <dbReference type="SAM" id="Phobius"/>
    </source>
</evidence>
<dbReference type="Pfam" id="PF02878">
    <property type="entry name" value="PGM_PMM_I"/>
    <property type="match status" value="1"/>
</dbReference>
<comment type="pathway">
    <text evidence="3">Nucleotide-sugar biosynthesis; GDP-alpha-D-mannose biosynthesis; alpha-D-mannose 1-phosphate from D-fructose 6-phosphate: step 2/2.</text>
</comment>
<dbReference type="InterPro" id="IPR005843">
    <property type="entry name" value="A-D-PHexomutase_C"/>
</dbReference>
<dbReference type="InterPro" id="IPR005844">
    <property type="entry name" value="A-D-PHexomutase_a/b/a-I"/>
</dbReference>
<evidence type="ECO:0000259" key="12">
    <source>
        <dbReference type="Pfam" id="PF02878"/>
    </source>
</evidence>
<evidence type="ECO:0000256" key="4">
    <source>
        <dbReference type="ARBA" id="ARBA00010231"/>
    </source>
</evidence>
<keyword evidence="10" id="KW-0472">Membrane</keyword>
<dbReference type="InterPro" id="IPR036900">
    <property type="entry name" value="A-D-PHexomutase_C_sf"/>
</dbReference>
<dbReference type="GO" id="GO:0000287">
    <property type="term" value="F:magnesium ion binding"/>
    <property type="evidence" value="ECO:0007669"/>
    <property type="project" value="InterPro"/>
</dbReference>
<reference evidence="15 16" key="1">
    <citation type="submission" date="2019-02" db="EMBL/GenBank/DDBJ databases">
        <title>Genomic Encyclopedia of Type Strains, Phase IV (KMG-IV): sequencing the most valuable type-strain genomes for metagenomic binning, comparative biology and taxonomic classification.</title>
        <authorList>
            <person name="Goeker M."/>
        </authorList>
    </citation>
    <scope>NUCLEOTIDE SEQUENCE [LARGE SCALE GENOMIC DNA]</scope>
    <source>
        <strain evidence="15 16">DSM 105135</strain>
    </source>
</reference>
<keyword evidence="10" id="KW-1133">Transmembrane helix</keyword>
<keyword evidence="6" id="KW-0597">Phosphoprotein</keyword>
<keyword evidence="8" id="KW-0460">Magnesium</keyword>
<evidence type="ECO:0000259" key="11">
    <source>
        <dbReference type="Pfam" id="PF00408"/>
    </source>
</evidence>
<sequence length="823" mass="88004">MAVKLKSMYKIAAPFIGGILAIQLIVTAVTVTVMSRQQTESTTERAAEYEKAAKGVVNAFLSSQDQLVSGIVAASPAVPNLNIPGVLEVRVLPPGGDIPTTLTFTQQDMLRRAVAQRGNISPEASHLPDGSLVFNQVRPLKDGGFLLVTTSMSDLKKAVEAVAGKGGLVLRQQIGKAGEKADILSLSPSGTGKTVSVSNSNWEMQIFPPAGQTDVLGLVLALLASALLLTPGLVIVMVRIYDRKISEDINVMHALTRSEEQTGALNLDVMQELWSVLIASAPQKSTLSGNIRTHDVAGIVQAAERIDTGATVSLNRNEALQADSLPLDAPDSSEDVFAEAEKASNEPEALEFNLASIENEVLAADSGVPSRIFRDYDIRGNASTEITPALATLIGQAIATEARERGEQKIVVGYDARLTSEVLSQALIEGLVSAGCDVINIGMVPSPVLYYAARNIGTGSGVMVTASHNPAMDNGFKIVLGNHTLAGPEIRSLRERIVKADFAKGAGTVIKSSVTDQYLQQISDDVLLARTFNIVVDAGNGVAGPMVVRMLEDMGCTVSPLYCEPDGHFPHHDPDPCNPHNLEDLLSDVAISGADLGLAFDGDGDRVVVVTNSTRIIPSDKLLMLFAREVLATQPGADIIFDVKCTRDLVSMITTHGGRPVMSKTGHSWLKAAVAETGAPLAGEMSGHFIFNDRWQGFDDGLYAAARFLEILAGSEGTADDLFQEFPERVATPELKIPLSDDHRDEVMRGLVEQAESITDGTINKTDGLRIEFAHGWGLVRPSNTGSYLVARFEGNDEQDLEAVKTRFRDMLIQADPMLLLPF</sequence>
<dbReference type="InterPro" id="IPR016066">
    <property type="entry name" value="A-D-PHexomutase_CS"/>
</dbReference>
<keyword evidence="10" id="KW-0812">Transmembrane</keyword>
<dbReference type="InterPro" id="IPR005845">
    <property type="entry name" value="A-D-PHexomutase_a/b/a-II"/>
</dbReference>
<evidence type="ECO:0000259" key="14">
    <source>
        <dbReference type="Pfam" id="PF02880"/>
    </source>
</evidence>
<evidence type="ECO:0000256" key="8">
    <source>
        <dbReference type="ARBA" id="ARBA00022842"/>
    </source>
</evidence>
<accession>A0A4Q7ZAP6</accession>
<evidence type="ECO:0000256" key="2">
    <source>
        <dbReference type="ARBA" id="ARBA00001946"/>
    </source>
</evidence>
<comment type="cofactor">
    <cofactor evidence="2">
        <name>Mg(2+)</name>
        <dbReference type="ChEBI" id="CHEBI:18420"/>
    </cofactor>
</comment>
<dbReference type="Pfam" id="PF02879">
    <property type="entry name" value="PGM_PMM_II"/>
    <property type="match status" value="1"/>
</dbReference>